<evidence type="ECO:0000256" key="12">
    <source>
        <dbReference type="ARBA" id="ARBA00023136"/>
    </source>
</evidence>
<reference evidence="18" key="2">
    <citation type="submission" date="2024-01" db="EMBL/GenBank/DDBJ databases">
        <authorList>
            <person name="Zhang X.-A."/>
            <person name="Zhang J.-T."/>
            <person name="Hu Z.-Y."/>
            <person name="Liu W."/>
        </authorList>
    </citation>
    <scope>NUCLEOTIDE SEQUENCE</scope>
    <source>
        <strain evidence="18">Para_6</strain>
    </source>
</reference>
<evidence type="ECO:0000256" key="4">
    <source>
        <dbReference type="ARBA" id="ARBA00022581"/>
    </source>
</evidence>
<keyword evidence="4" id="KW-0945">Host-virus interaction</keyword>
<dbReference type="InterPro" id="IPR000665">
    <property type="entry name" value="Hemagglutn/HN"/>
</dbReference>
<evidence type="ECO:0000256" key="3">
    <source>
        <dbReference type="ARBA" id="ARBA00022546"/>
    </source>
</evidence>
<name>A0AB38ZJQ3_9MONO</name>
<evidence type="ECO:0000256" key="6">
    <source>
        <dbReference type="ARBA" id="ARBA00022804"/>
    </source>
</evidence>
<evidence type="ECO:0000256" key="5">
    <source>
        <dbReference type="ARBA" id="ARBA00022692"/>
    </source>
</evidence>
<comment type="subcellular location">
    <subcellularLocation>
        <location evidence="2">Host membrane</location>
        <topology evidence="2">Single-pass type II membrane protein</topology>
    </subcellularLocation>
    <subcellularLocation>
        <location evidence="1">Virion membrane</location>
        <topology evidence="1">Single-pass type II membrane protein</topology>
    </subcellularLocation>
</comment>
<feature type="compositionally biased region" description="Low complexity" evidence="16">
    <location>
        <begin position="148"/>
        <end position="163"/>
    </location>
</feature>
<keyword evidence="11 17" id="KW-1133">Transmembrane helix</keyword>
<evidence type="ECO:0000256" key="10">
    <source>
        <dbReference type="ARBA" id="ARBA00022968"/>
    </source>
</evidence>
<keyword evidence="6" id="KW-1161">Viral attachment to host cell</keyword>
<dbReference type="GO" id="GO:0055036">
    <property type="term" value="C:virion membrane"/>
    <property type="evidence" value="ECO:0007669"/>
    <property type="project" value="UniProtKB-SubCell"/>
</dbReference>
<dbReference type="Gene3D" id="2.120.10.10">
    <property type="match status" value="1"/>
</dbReference>
<feature type="transmembrane region" description="Helical" evidence="17">
    <location>
        <begin position="39"/>
        <end position="60"/>
    </location>
</feature>
<accession>A0AB38ZJQ3</accession>
<protein>
    <submittedName>
        <fullName evidence="18">Attachment glycoprotein</fullName>
    </submittedName>
</protein>
<organism evidence="18">
    <name type="scientific">Jingmen Crocidura shantungensis henipavirus 1</name>
    <dbReference type="NCBI Taxonomy" id="2928971"/>
    <lineage>
        <taxon>Viruses</taxon>
        <taxon>Riboviria</taxon>
        <taxon>Orthornavirae</taxon>
        <taxon>Negarnaviricota</taxon>
        <taxon>Haploviricotina</taxon>
        <taxon>Monjiviricetes</taxon>
        <taxon>Mononegavirales</taxon>
        <taxon>Paramyxoviridae</taxon>
        <taxon>Orthoparamyxovirinae</taxon>
        <taxon>Parahenipavirus</taxon>
        <taxon>Parahenipavirus jingmenense</taxon>
    </lineage>
</organism>
<evidence type="ECO:0000256" key="1">
    <source>
        <dbReference type="ARBA" id="ARBA00004208"/>
    </source>
</evidence>
<dbReference type="Pfam" id="PF00423">
    <property type="entry name" value="HN"/>
    <property type="match status" value="1"/>
</dbReference>
<evidence type="ECO:0000256" key="9">
    <source>
        <dbReference type="ARBA" id="ARBA00022879"/>
    </source>
</evidence>
<evidence type="ECO:0000256" key="7">
    <source>
        <dbReference type="ARBA" id="ARBA00022844"/>
    </source>
</evidence>
<dbReference type="GO" id="GO:0019062">
    <property type="term" value="P:virion attachment to host cell"/>
    <property type="evidence" value="ECO:0007669"/>
    <property type="project" value="UniProtKB-KW"/>
</dbReference>
<keyword evidence="10" id="KW-0735">Signal-anchor</keyword>
<dbReference type="SUPFAM" id="SSF50939">
    <property type="entry name" value="Sialidases"/>
    <property type="match status" value="1"/>
</dbReference>
<keyword evidence="7" id="KW-0946">Virion</keyword>
<evidence type="ECO:0000256" key="17">
    <source>
        <dbReference type="SAM" id="Phobius"/>
    </source>
</evidence>
<evidence type="ECO:0000256" key="15">
    <source>
        <dbReference type="RuleBase" id="RU004216"/>
    </source>
</evidence>
<reference evidence="18" key="1">
    <citation type="journal article" date="2024" name="NPJ Biofilms Microbiomes">
        <title>Decoding the RNA viromes in shrew lungs along the eastern coast of China.</title>
        <authorList>
            <person name="Zhang J.T."/>
            <person name="Hu Z.Y."/>
            <person name="Tang F."/>
            <person name="Liu Y.T."/>
            <person name="Tan W.L."/>
            <person name="Ma X.F."/>
            <person name="Zhang Y.F."/>
            <person name="Si G.Q."/>
            <person name="Zhang L."/>
            <person name="Zhang M.Q."/>
            <person name="Peng C."/>
            <person name="Fu B.K."/>
            <person name="Fang L.Q."/>
            <person name="Zhang X.A."/>
            <person name="Liu W."/>
        </authorList>
    </citation>
    <scope>NUCLEOTIDE SEQUENCE</scope>
    <source>
        <strain evidence="18">Para_6</strain>
    </source>
</reference>
<evidence type="ECO:0000256" key="14">
    <source>
        <dbReference type="ARBA" id="ARBA00023296"/>
    </source>
</evidence>
<sequence>MNMAPKIDTTKTTASSDSRRYYGVESVEKFADGVTNNKIFILANMLLIIMSSIVMISLNITNLENLNNQKTSLKILNEDVISKLEQIDTLDQIVKGEIKPKLTLVNSAVSVTIPSQISNLATKLNNQIKTLEMTVNKQCSGNILGGLLTPRPPGTGDVSNPDDNGNDDGVDDLEGDMRPLNLAELNDCSRYPQNPQPTFAIGPDIHPMPELTEPIQLKNHCAVFPTVALGESIYVYSHQIRKTPCRSEDIIHQRVSLGRIVDRGFSGPRASPLSTWDLQETNYLSSCSVAASGETGWVLCVTTDKFTRNTVYLGPYTGLKLYRLNIRGQKEDYSIAVSDIKADANIIALSLTRGSGVPKNNKLIFLGIAAVRDVDTTGVLCPEWKCDNIDNNVISCIHSYRVTSDDNNYLMNVVVTVDVTPAGKMTATISLIPMSESYIGSEGGVIDKPGGYGLMISNKGWFARIRYGQTERAIPQRYEWTDFMSLETPYYLYCKGGRICPGSCKTWNFTVPTILNPSGSIIVGVTAKSSELQTASMITINTPNELIDQYETFNDYKSIGSTITKCFLYKRQPWCLVLIEGVPKSTGLTETSIQTFRIHKSCVKSRTYLDSSGNRFYYAIGDNGNKTKIMYKPISES</sequence>
<dbReference type="EMBL" id="PP272534">
    <property type="protein sequence ID" value="WZI33237.1"/>
    <property type="molecule type" value="Viral_cRNA"/>
</dbReference>
<evidence type="ECO:0000313" key="18">
    <source>
        <dbReference type="EMBL" id="WZI33237.1"/>
    </source>
</evidence>
<dbReference type="GO" id="GO:0046789">
    <property type="term" value="F:host cell surface receptor binding"/>
    <property type="evidence" value="ECO:0007669"/>
    <property type="project" value="InterPro"/>
</dbReference>
<keyword evidence="9 15" id="KW-0261">Viral envelope protein</keyword>
<keyword evidence="3 15" id="KW-0348">Hemagglutinin</keyword>
<keyword evidence="12 17" id="KW-0472">Membrane</keyword>
<dbReference type="GO" id="GO:0033644">
    <property type="term" value="C:host cell membrane"/>
    <property type="evidence" value="ECO:0007669"/>
    <property type="project" value="UniProtKB-SubCell"/>
</dbReference>
<proteinExistence type="inferred from homology"/>
<evidence type="ECO:0000256" key="13">
    <source>
        <dbReference type="ARBA" id="ARBA00023180"/>
    </source>
</evidence>
<evidence type="ECO:0000256" key="11">
    <source>
        <dbReference type="ARBA" id="ARBA00022989"/>
    </source>
</evidence>
<comment type="similarity">
    <text evidence="15">Belongs to the paramyxoviruses hemagglutinin-neuraminidase family.</text>
</comment>
<evidence type="ECO:0000256" key="2">
    <source>
        <dbReference type="ARBA" id="ARBA00004597"/>
    </source>
</evidence>
<dbReference type="GO" id="GO:0019031">
    <property type="term" value="C:viral envelope"/>
    <property type="evidence" value="ECO:0007669"/>
    <property type="project" value="UniProtKB-KW"/>
</dbReference>
<evidence type="ECO:0000256" key="16">
    <source>
        <dbReference type="SAM" id="MobiDB-lite"/>
    </source>
</evidence>
<keyword evidence="8" id="KW-1043">Host membrane</keyword>
<keyword evidence="13" id="KW-0325">Glycoprotein</keyword>
<evidence type="ECO:0000256" key="8">
    <source>
        <dbReference type="ARBA" id="ARBA00022870"/>
    </source>
</evidence>
<dbReference type="InterPro" id="IPR036278">
    <property type="entry name" value="Sialidase_sf"/>
</dbReference>
<keyword evidence="14" id="KW-1160">Virus entry into host cell</keyword>
<feature type="region of interest" description="Disordered" evidence="16">
    <location>
        <begin position="148"/>
        <end position="172"/>
    </location>
</feature>
<dbReference type="GO" id="GO:0046718">
    <property type="term" value="P:symbiont entry into host cell"/>
    <property type="evidence" value="ECO:0007669"/>
    <property type="project" value="UniProtKB-KW"/>
</dbReference>
<keyword evidence="5 17" id="KW-0812">Transmembrane</keyword>